<evidence type="ECO:0000259" key="10">
    <source>
        <dbReference type="Pfam" id="PF18195"/>
    </source>
</evidence>
<dbReference type="PROSITE" id="PS51732">
    <property type="entry name" value="ASN_GLN_ASE_3"/>
    <property type="match status" value="1"/>
</dbReference>
<dbReference type="InterPro" id="IPR006033">
    <property type="entry name" value="AsnA_fam"/>
</dbReference>
<reference evidence="11" key="1">
    <citation type="submission" date="2016-03" db="EMBL/GenBank/DDBJ databases">
        <authorList>
            <person name="Borrel G."/>
            <person name="Mccann A."/>
            <person name="O'Toole P.W."/>
        </authorList>
    </citation>
    <scope>NUCLEOTIDE SEQUENCE</scope>
    <source>
        <strain evidence="11">183</strain>
    </source>
</reference>
<comment type="caution">
    <text evidence="11">The sequence shown here is derived from an EMBL/GenBank/DDBJ whole genome shotgun (WGS) entry which is preliminary data.</text>
</comment>
<dbReference type="InterPro" id="IPR027474">
    <property type="entry name" value="L-asparaginase_N"/>
</dbReference>
<accession>A0A8J8PH59</accession>
<dbReference type="InterPro" id="IPR027475">
    <property type="entry name" value="Asparaginase/glutaminase_AS2"/>
</dbReference>
<dbReference type="PROSITE" id="PS00917">
    <property type="entry name" value="ASN_GLN_ASE_2"/>
    <property type="match status" value="1"/>
</dbReference>
<dbReference type="GO" id="GO:0050567">
    <property type="term" value="F:glutaminyl-tRNA synthase (glutamine-hydrolyzing) activity"/>
    <property type="evidence" value="ECO:0007669"/>
    <property type="project" value="UniProtKB-UniRule"/>
</dbReference>
<gene>
    <name evidence="5" type="primary">gatD</name>
    <name evidence="11" type="ORF">A3207_05705</name>
</gene>
<dbReference type="EC" id="6.3.5.-" evidence="5 7"/>
<dbReference type="Gene3D" id="2.30.30.520">
    <property type="match status" value="1"/>
</dbReference>
<dbReference type="HAMAP" id="MF_00586">
    <property type="entry name" value="GatD"/>
    <property type="match status" value="1"/>
</dbReference>
<dbReference type="InterPro" id="IPR037152">
    <property type="entry name" value="L-asparaginase_N_sf"/>
</dbReference>
<name>A0A8J8PH59_9ARCH</name>
<feature type="domain" description="L-asparaginase N-terminal" evidence="8">
    <location>
        <begin position="91"/>
        <end position="282"/>
    </location>
</feature>
<dbReference type="GO" id="GO:0005524">
    <property type="term" value="F:ATP binding"/>
    <property type="evidence" value="ECO:0007669"/>
    <property type="project" value="UniProtKB-KW"/>
</dbReference>
<dbReference type="InterPro" id="IPR036152">
    <property type="entry name" value="Asp/glu_Ase-like_sf"/>
</dbReference>
<keyword evidence="3 5" id="KW-0067">ATP-binding</keyword>
<dbReference type="NCBIfam" id="TIGR00519">
    <property type="entry name" value="asnASE_I"/>
    <property type="match status" value="1"/>
</dbReference>
<comment type="catalytic activity">
    <reaction evidence="5 7">
        <text>L-glutamyl-tRNA(Gln) + L-glutamine + ATP + H2O = L-glutaminyl-tRNA(Gln) + L-glutamate + ADP + phosphate + H(+)</text>
        <dbReference type="Rhea" id="RHEA:17521"/>
        <dbReference type="Rhea" id="RHEA-COMP:9681"/>
        <dbReference type="Rhea" id="RHEA-COMP:9684"/>
        <dbReference type="ChEBI" id="CHEBI:15377"/>
        <dbReference type="ChEBI" id="CHEBI:15378"/>
        <dbReference type="ChEBI" id="CHEBI:29985"/>
        <dbReference type="ChEBI" id="CHEBI:30616"/>
        <dbReference type="ChEBI" id="CHEBI:43474"/>
        <dbReference type="ChEBI" id="CHEBI:58359"/>
        <dbReference type="ChEBI" id="CHEBI:78520"/>
        <dbReference type="ChEBI" id="CHEBI:78521"/>
        <dbReference type="ChEBI" id="CHEBI:456216"/>
    </reaction>
</comment>
<dbReference type="GO" id="GO:0006520">
    <property type="term" value="P:amino acid metabolic process"/>
    <property type="evidence" value="ECO:0007669"/>
    <property type="project" value="InterPro"/>
</dbReference>
<organism evidence="11 12">
    <name type="scientific">Candidatus Methanomassiliicoccus intestinalis</name>
    <dbReference type="NCBI Taxonomy" id="1406512"/>
    <lineage>
        <taxon>Archaea</taxon>
        <taxon>Methanobacteriati</taxon>
        <taxon>Thermoplasmatota</taxon>
        <taxon>Thermoplasmata</taxon>
        <taxon>Methanomassiliicoccales</taxon>
        <taxon>Methanomassiliicoccaceae</taxon>
        <taxon>Methanomassiliicoccus</taxon>
    </lineage>
</organism>
<dbReference type="PIRSF" id="PIRSF500175">
    <property type="entry name" value="Glu_ADT_D"/>
    <property type="match status" value="1"/>
</dbReference>
<keyword evidence="2 5" id="KW-0547">Nucleotide-binding</keyword>
<evidence type="ECO:0000256" key="6">
    <source>
        <dbReference type="PROSITE-ProRule" id="PRU10100"/>
    </source>
</evidence>
<dbReference type="Pfam" id="PF17763">
    <property type="entry name" value="Asparaginase_C"/>
    <property type="match status" value="1"/>
</dbReference>
<dbReference type="GO" id="GO:0006450">
    <property type="term" value="P:regulation of translational fidelity"/>
    <property type="evidence" value="ECO:0007669"/>
    <property type="project" value="InterPro"/>
</dbReference>
<evidence type="ECO:0000256" key="2">
    <source>
        <dbReference type="ARBA" id="ARBA00022741"/>
    </source>
</evidence>
<evidence type="ECO:0000256" key="7">
    <source>
        <dbReference type="RuleBase" id="RU004457"/>
    </source>
</evidence>
<evidence type="ECO:0000256" key="5">
    <source>
        <dbReference type="HAMAP-Rule" id="MF_00586"/>
    </source>
</evidence>
<evidence type="ECO:0000256" key="1">
    <source>
        <dbReference type="ARBA" id="ARBA00022598"/>
    </source>
</evidence>
<protein>
    <recommendedName>
        <fullName evidence="5 7">Glutamyl-tRNA(Gln) amidotransferase subunit D</fullName>
        <shortName evidence="5">Glu-ADT subunit D</shortName>
        <ecNumber evidence="5 7">6.3.5.-</ecNumber>
    </recommendedName>
</protein>
<comment type="similarity">
    <text evidence="5 7">Belongs to the asparaginase 1 family. GatD subfamily.</text>
</comment>
<evidence type="ECO:0000259" key="9">
    <source>
        <dbReference type="Pfam" id="PF17763"/>
    </source>
</evidence>
<dbReference type="PANTHER" id="PTHR11707:SF28">
    <property type="entry name" value="60 KDA LYSOPHOSPHOLIPASE"/>
    <property type="match status" value="1"/>
</dbReference>
<proteinExistence type="inferred from homology"/>
<dbReference type="Gene3D" id="3.40.50.1170">
    <property type="entry name" value="L-asparaginase, N-terminal domain"/>
    <property type="match status" value="1"/>
</dbReference>
<dbReference type="Pfam" id="PF00710">
    <property type="entry name" value="Asparaginase"/>
    <property type="match status" value="1"/>
</dbReference>
<feature type="domain" description="GatD N-terminal" evidence="10">
    <location>
        <begin position="16"/>
        <end position="70"/>
    </location>
</feature>
<dbReference type="InterPro" id="IPR006034">
    <property type="entry name" value="Asparaginase/glutaminase-like"/>
</dbReference>
<dbReference type="InterPro" id="IPR027473">
    <property type="entry name" value="L-asparaginase_C"/>
</dbReference>
<dbReference type="GO" id="GO:0006412">
    <property type="term" value="P:translation"/>
    <property type="evidence" value="ECO:0007669"/>
    <property type="project" value="UniProtKB-UniRule"/>
</dbReference>
<dbReference type="SMART" id="SM00870">
    <property type="entry name" value="Asparaginase"/>
    <property type="match status" value="1"/>
</dbReference>
<comment type="function">
    <text evidence="5 7">Allows the formation of correctly charged Gln-tRNA(Gln) through the transamidation of misacylated Glu-tRNA(Gln) in organisms which lack glutaminyl-tRNA synthetase. The reaction takes place in the presence of glutamine and ATP through an activated gamma-phospho-Glu-tRNA(Gln). The GatDE system is specific for glutamate and does not act on aspartate.</text>
</comment>
<comment type="subunit">
    <text evidence="5 7">Heterodimer of GatD and GatE.</text>
</comment>
<dbReference type="InterPro" id="IPR037222">
    <property type="entry name" value="GatD_N_sf"/>
</dbReference>
<dbReference type="InterPro" id="IPR011878">
    <property type="entry name" value="GatD"/>
</dbReference>
<evidence type="ECO:0000256" key="4">
    <source>
        <dbReference type="ARBA" id="ARBA00022917"/>
    </source>
</evidence>
<dbReference type="PRINTS" id="PR00139">
    <property type="entry name" value="ASNGLNASE"/>
</dbReference>
<feature type="active site" evidence="5 6">
    <location>
        <position position="175"/>
    </location>
</feature>
<evidence type="ECO:0000313" key="12">
    <source>
        <dbReference type="Proteomes" id="UP000752814"/>
    </source>
</evidence>
<keyword evidence="4 5" id="KW-0648">Protein biosynthesis</keyword>
<keyword evidence="1 5" id="KW-0436">Ligase</keyword>
<dbReference type="InterPro" id="IPR040919">
    <property type="entry name" value="Asparaginase_C"/>
</dbReference>
<feature type="active site" evidence="5">
    <location>
        <position position="99"/>
    </location>
</feature>
<dbReference type="SUPFAM" id="SSF141300">
    <property type="entry name" value="GatD N-terminal domain-like"/>
    <property type="match status" value="1"/>
</dbReference>
<evidence type="ECO:0000259" key="8">
    <source>
        <dbReference type="Pfam" id="PF00710"/>
    </source>
</evidence>
<feature type="active site" evidence="5">
    <location>
        <position position="254"/>
    </location>
</feature>
<feature type="active site" evidence="5">
    <location>
        <position position="176"/>
    </location>
</feature>
<dbReference type="Gene3D" id="3.40.50.40">
    <property type="match status" value="1"/>
</dbReference>
<evidence type="ECO:0000256" key="3">
    <source>
        <dbReference type="ARBA" id="ARBA00022840"/>
    </source>
</evidence>
<sequence>MSYSPFISELIKKLDAKEGDTLSVRNGEREYVGTLMPHHEFSLEDIIILKLSNGYNIGIRISESSSVTLVSKGAAKEKKPRPEQHSSGKTVSVLGTGGTIASYVDYRTGAVHPALSAGDLVAAVPEIKDICDVKAEVLFSIFSENMNVENWQTIAEEAADRINAGAEGCIIPHGTDTMGYTSAALAFMLGDLPKPVVLVGAQRSSDRPSSDAYTNLVSAARFIVNTDASEVFVLMHASSSDSSAAVHRGTKVRKMHTSRRDAFKSVNSPVVATVDFEGGIDFHADYRKKSSSKVCAQTEMETNVALLQYFPGMSPSVFSRILHESSGVVISGTGLGHVSSDMAEEIKSAVQGGTSVVMTSQCLYGRTNLNVYNTGRDLISAGVIPGEDMLPETAYVKLMWVLAQTSDADKISEMMRTNLRGEISDRRDISE</sequence>
<evidence type="ECO:0000313" key="11">
    <source>
        <dbReference type="EMBL" id="TQS84410.1"/>
    </source>
</evidence>
<dbReference type="SUPFAM" id="SSF53774">
    <property type="entry name" value="Glutaminase/Asparaginase"/>
    <property type="match status" value="1"/>
</dbReference>
<dbReference type="NCBIfam" id="NF003217">
    <property type="entry name" value="PRK04183.1"/>
    <property type="match status" value="1"/>
</dbReference>
<dbReference type="GO" id="GO:0004067">
    <property type="term" value="F:asparaginase activity"/>
    <property type="evidence" value="ECO:0007669"/>
    <property type="project" value="UniProtKB-UniRule"/>
</dbReference>
<dbReference type="EMBL" id="LVVT01000002">
    <property type="protein sequence ID" value="TQS84410.1"/>
    <property type="molecule type" value="Genomic_DNA"/>
</dbReference>
<dbReference type="Proteomes" id="UP000752814">
    <property type="component" value="Unassembled WGS sequence"/>
</dbReference>
<dbReference type="CDD" id="cd08962">
    <property type="entry name" value="GatD"/>
    <property type="match status" value="1"/>
</dbReference>
<dbReference type="Pfam" id="PF18195">
    <property type="entry name" value="GatD_N"/>
    <property type="match status" value="1"/>
</dbReference>
<dbReference type="PIRSF" id="PIRSF001220">
    <property type="entry name" value="L-ASNase_gatD"/>
    <property type="match status" value="1"/>
</dbReference>
<feature type="domain" description="Asparaginase/glutaminase C-terminal" evidence="9">
    <location>
        <begin position="303"/>
        <end position="415"/>
    </location>
</feature>
<dbReference type="AlphaFoldDB" id="A0A8J8PH59"/>
<dbReference type="NCBIfam" id="TIGR02153">
    <property type="entry name" value="gatD_arch"/>
    <property type="match status" value="1"/>
</dbReference>
<dbReference type="PANTHER" id="PTHR11707">
    <property type="entry name" value="L-ASPARAGINASE"/>
    <property type="match status" value="1"/>
</dbReference>
<dbReference type="InterPro" id="IPR040918">
    <property type="entry name" value="GatD_N"/>
</dbReference>
<dbReference type="RefSeq" id="WP_400195291.1">
    <property type="nucleotide sequence ID" value="NZ_CAYAYE010000032.1"/>
</dbReference>